<dbReference type="STRING" id="573321.SAMN04488505_1021020"/>
<accession>A0A1H7SRR3</accession>
<keyword evidence="3" id="KW-1185">Reference proteome</keyword>
<evidence type="ECO:0008006" key="4">
    <source>
        <dbReference type="Google" id="ProtNLM"/>
    </source>
</evidence>
<dbReference type="OrthoDB" id="656942at2"/>
<evidence type="ECO:0000256" key="1">
    <source>
        <dbReference type="SAM" id="SignalP"/>
    </source>
</evidence>
<dbReference type="SUPFAM" id="SSF48695">
    <property type="entry name" value="Multiheme cytochromes"/>
    <property type="match status" value="1"/>
</dbReference>
<proteinExistence type="predicted"/>
<dbReference type="Proteomes" id="UP000198984">
    <property type="component" value="Unassembled WGS sequence"/>
</dbReference>
<reference evidence="2 3" key="1">
    <citation type="submission" date="2016-10" db="EMBL/GenBank/DDBJ databases">
        <authorList>
            <person name="de Groot N.N."/>
        </authorList>
    </citation>
    <scope>NUCLEOTIDE SEQUENCE [LARGE SCALE GENOMIC DNA]</scope>
    <source>
        <strain evidence="2 3">DSM 21039</strain>
    </source>
</reference>
<organism evidence="2 3">
    <name type="scientific">Chitinophaga rupis</name>
    <dbReference type="NCBI Taxonomy" id="573321"/>
    <lineage>
        <taxon>Bacteria</taxon>
        <taxon>Pseudomonadati</taxon>
        <taxon>Bacteroidota</taxon>
        <taxon>Chitinophagia</taxon>
        <taxon>Chitinophagales</taxon>
        <taxon>Chitinophagaceae</taxon>
        <taxon>Chitinophaga</taxon>
    </lineage>
</organism>
<sequence>MATTKQLIYSLLTVTAVSVMALSFNTARTTRHTDTDGTAKDSTGSKKAFLAAYSVLMHPRCMNCHPSGEAPLQGDDSHVHTMNVQRGHDGKGLYALKCSNCHQPKNTPGLHMPPGNPKWHLPPADMKMVFQGKSPRELAAQLLDPEQNGHKTKAQLIAHVTSDSLVLGGWNPGDGRTLPPLSHAEFARQFKMWIDKGAFLPDK</sequence>
<feature type="chain" id="PRO_5011708841" description="Cytochrome c domain-containing protein" evidence="1">
    <location>
        <begin position="22"/>
        <end position="203"/>
    </location>
</feature>
<keyword evidence="1" id="KW-0732">Signal</keyword>
<evidence type="ECO:0000313" key="2">
    <source>
        <dbReference type="EMBL" id="SEL75261.1"/>
    </source>
</evidence>
<dbReference type="RefSeq" id="WP_089911312.1">
    <property type="nucleotide sequence ID" value="NZ_FOBB01000002.1"/>
</dbReference>
<gene>
    <name evidence="2" type="ORF">SAMN04488505_1021020</name>
</gene>
<dbReference type="EMBL" id="FOBB01000002">
    <property type="protein sequence ID" value="SEL75261.1"/>
    <property type="molecule type" value="Genomic_DNA"/>
</dbReference>
<evidence type="ECO:0000313" key="3">
    <source>
        <dbReference type="Proteomes" id="UP000198984"/>
    </source>
</evidence>
<feature type="signal peptide" evidence="1">
    <location>
        <begin position="1"/>
        <end position="21"/>
    </location>
</feature>
<dbReference type="AlphaFoldDB" id="A0A1H7SRR3"/>
<name>A0A1H7SRR3_9BACT</name>
<dbReference type="InterPro" id="IPR036280">
    <property type="entry name" value="Multihaem_cyt_sf"/>
</dbReference>
<protein>
    <recommendedName>
        <fullName evidence="4">Cytochrome c domain-containing protein</fullName>
    </recommendedName>
</protein>